<dbReference type="Pfam" id="PF08387">
    <property type="entry name" value="FBD"/>
    <property type="match status" value="1"/>
</dbReference>
<dbReference type="EMBL" id="JAVXUP010003027">
    <property type="protein sequence ID" value="KAK3000355.1"/>
    <property type="molecule type" value="Genomic_DNA"/>
</dbReference>
<evidence type="ECO:0000313" key="5">
    <source>
        <dbReference type="EMBL" id="KAK3000355.1"/>
    </source>
</evidence>
<dbReference type="Pfam" id="PF00646">
    <property type="entry name" value="F-box"/>
    <property type="match status" value="1"/>
</dbReference>
<dbReference type="SUPFAM" id="SSF81383">
    <property type="entry name" value="F-box domain"/>
    <property type="match status" value="1"/>
</dbReference>
<feature type="region of interest" description="Disordered" evidence="1">
    <location>
        <begin position="1"/>
        <end position="22"/>
    </location>
</feature>
<dbReference type="InterPro" id="IPR036047">
    <property type="entry name" value="F-box-like_dom_sf"/>
</dbReference>
<feature type="region of interest" description="Disordered" evidence="1">
    <location>
        <begin position="475"/>
        <end position="495"/>
    </location>
</feature>
<feature type="compositionally biased region" description="Basic and acidic residues" evidence="1">
    <location>
        <begin position="485"/>
        <end position="495"/>
    </location>
</feature>
<organism evidence="5 6">
    <name type="scientific">Escallonia herrerae</name>
    <dbReference type="NCBI Taxonomy" id="1293975"/>
    <lineage>
        <taxon>Eukaryota</taxon>
        <taxon>Viridiplantae</taxon>
        <taxon>Streptophyta</taxon>
        <taxon>Embryophyta</taxon>
        <taxon>Tracheophyta</taxon>
        <taxon>Spermatophyta</taxon>
        <taxon>Magnoliopsida</taxon>
        <taxon>eudicotyledons</taxon>
        <taxon>Gunneridae</taxon>
        <taxon>Pentapetalae</taxon>
        <taxon>asterids</taxon>
        <taxon>campanulids</taxon>
        <taxon>Escalloniales</taxon>
        <taxon>Escalloniaceae</taxon>
        <taxon>Escallonia</taxon>
    </lineage>
</organism>
<proteinExistence type="predicted"/>
<protein>
    <recommendedName>
        <fullName evidence="7">F-box domain-containing protein</fullName>
    </recommendedName>
</protein>
<dbReference type="InterPro" id="IPR050232">
    <property type="entry name" value="FBL13/AtMIF1-like"/>
</dbReference>
<dbReference type="InterPro" id="IPR001810">
    <property type="entry name" value="F-box_dom"/>
</dbReference>
<evidence type="ECO:0000256" key="1">
    <source>
        <dbReference type="SAM" id="MobiDB-lite"/>
    </source>
</evidence>
<evidence type="ECO:0000259" key="3">
    <source>
        <dbReference type="Pfam" id="PF08387"/>
    </source>
</evidence>
<comment type="caution">
    <text evidence="5">The sequence shown here is derived from an EMBL/GenBank/DDBJ whole genome shotgun (WGS) entry which is preliminary data.</text>
</comment>
<feature type="domain" description="F-box/LRR-repeat protein 15/At3g58940/PEG3-like LRR" evidence="4">
    <location>
        <begin position="124"/>
        <end position="283"/>
    </location>
</feature>
<feature type="region of interest" description="Disordered" evidence="1">
    <location>
        <begin position="580"/>
        <end position="604"/>
    </location>
</feature>
<accession>A0AA88V2B0</accession>
<dbReference type="Gene3D" id="3.80.10.10">
    <property type="entry name" value="Ribonuclease Inhibitor"/>
    <property type="match status" value="2"/>
</dbReference>
<evidence type="ECO:0000259" key="2">
    <source>
        <dbReference type="Pfam" id="PF00646"/>
    </source>
</evidence>
<sequence length="604" mass="68428">MDSSLSLPFSTDPRPAQRPNISRDRISSLPDAILCHTLSLLPAIYAVRTSVLSPRWRYLWALLPNLACVMPRLNCNCSHNCSCISQVNNSIQFMNRMLTLRSGTPIRNFCLRCSQTCDYDLVCGLLRTVMTFNVQELDLCFPGAQARVKLPWDLFMICETLVVLRLSGNFGLNVPDEVYFPCLKTLKLRRLLYSDDNFIEKLVFGCPVLEELSIERCVALEISRPKKIVFALTSLKRLTLVFGLDVDGDLGTYEVAIDAPDAPYEVVIDAPKLEYLFLHDCLLADCLVDNVSSLIEANVNLDSISRSNMHIRRASGFLRSISALRCLSLSGHALMDLVHADNFPTFPNLVRLTLDVFKSGGWKLLPSLLENTPNLEVLVFEDGLLPFNWRGNGHFKYNWREPRRVPHCLLRMLKTIKINGVSGGLTEELKLIKYFLKNAKPLHLRHPPPPSVLLHSPPFLNQTVESLLLDSLNLSDNDDDEDNDSDKTQLAKEESRLEKEVIRTILCGKAETLKPNSGQAVSVGEHHICVGFHEETGSDYRVWEWHGHIMLFDEENGYTLEYIYGNCFEKVVPKAVGVVKRDDDEKEEEKEEGEFGVEGVDRFR</sequence>
<dbReference type="Proteomes" id="UP001188597">
    <property type="component" value="Unassembled WGS sequence"/>
</dbReference>
<keyword evidence="6" id="KW-1185">Reference proteome</keyword>
<dbReference type="PANTHER" id="PTHR31900:SF34">
    <property type="entry name" value="EMB|CAB62440.1-RELATED"/>
    <property type="match status" value="1"/>
</dbReference>
<dbReference type="PANTHER" id="PTHR31900">
    <property type="entry name" value="F-BOX/RNI SUPERFAMILY PROTEIN-RELATED"/>
    <property type="match status" value="1"/>
</dbReference>
<feature type="compositionally biased region" description="Acidic residues" evidence="1">
    <location>
        <begin position="584"/>
        <end position="595"/>
    </location>
</feature>
<evidence type="ECO:0008006" key="7">
    <source>
        <dbReference type="Google" id="ProtNLM"/>
    </source>
</evidence>
<name>A0AA88V2B0_9ASTE</name>
<dbReference type="Pfam" id="PF24758">
    <property type="entry name" value="LRR_At5g56370"/>
    <property type="match status" value="1"/>
</dbReference>
<dbReference type="CDD" id="cd22160">
    <property type="entry name" value="F-box_AtFBL13-like"/>
    <property type="match status" value="1"/>
</dbReference>
<evidence type="ECO:0000313" key="6">
    <source>
        <dbReference type="Proteomes" id="UP001188597"/>
    </source>
</evidence>
<feature type="domain" description="FBD" evidence="3">
    <location>
        <begin position="402"/>
        <end position="440"/>
    </location>
</feature>
<dbReference type="InterPro" id="IPR055411">
    <property type="entry name" value="LRR_FXL15/At3g58940/PEG3-like"/>
</dbReference>
<dbReference type="InterPro" id="IPR006566">
    <property type="entry name" value="FBD"/>
</dbReference>
<dbReference type="SUPFAM" id="SSF52058">
    <property type="entry name" value="L domain-like"/>
    <property type="match status" value="1"/>
</dbReference>
<dbReference type="AlphaFoldDB" id="A0AA88V2B0"/>
<feature type="domain" description="F-box" evidence="2">
    <location>
        <begin position="26"/>
        <end position="63"/>
    </location>
</feature>
<gene>
    <name evidence="5" type="ORF">RJ639_021392</name>
</gene>
<reference evidence="5" key="1">
    <citation type="submission" date="2022-12" db="EMBL/GenBank/DDBJ databases">
        <title>Draft genome assemblies for two species of Escallonia (Escalloniales).</title>
        <authorList>
            <person name="Chanderbali A."/>
            <person name="Dervinis C."/>
            <person name="Anghel I."/>
            <person name="Soltis D."/>
            <person name="Soltis P."/>
            <person name="Zapata F."/>
        </authorList>
    </citation>
    <scope>NUCLEOTIDE SEQUENCE</scope>
    <source>
        <strain evidence="5">UCBG64.0493</strain>
        <tissue evidence="5">Leaf</tissue>
    </source>
</reference>
<dbReference type="InterPro" id="IPR053781">
    <property type="entry name" value="F-box_AtFBL13-like"/>
</dbReference>
<evidence type="ECO:0000259" key="4">
    <source>
        <dbReference type="Pfam" id="PF24758"/>
    </source>
</evidence>
<dbReference type="InterPro" id="IPR032675">
    <property type="entry name" value="LRR_dom_sf"/>
</dbReference>